<keyword evidence="2" id="KW-1185">Reference proteome</keyword>
<dbReference type="VEuPathDB" id="FungiDB:VP01_13194g2"/>
<dbReference type="EMBL" id="LAVV01003548">
    <property type="protein sequence ID" value="KNZ62060.1"/>
    <property type="molecule type" value="Genomic_DNA"/>
</dbReference>
<comment type="caution">
    <text evidence="1">The sequence shown here is derived from an EMBL/GenBank/DDBJ whole genome shotgun (WGS) entry which is preliminary data.</text>
</comment>
<organism evidence="1 2">
    <name type="scientific">Puccinia sorghi</name>
    <dbReference type="NCBI Taxonomy" id="27349"/>
    <lineage>
        <taxon>Eukaryota</taxon>
        <taxon>Fungi</taxon>
        <taxon>Dikarya</taxon>
        <taxon>Basidiomycota</taxon>
        <taxon>Pucciniomycotina</taxon>
        <taxon>Pucciniomycetes</taxon>
        <taxon>Pucciniales</taxon>
        <taxon>Pucciniaceae</taxon>
        <taxon>Puccinia</taxon>
    </lineage>
</organism>
<accession>A0A0L6VPH4</accession>
<proteinExistence type="predicted"/>
<gene>
    <name evidence="1" type="ORF">VP01_13194g2</name>
</gene>
<dbReference type="Proteomes" id="UP000037035">
    <property type="component" value="Unassembled WGS sequence"/>
</dbReference>
<evidence type="ECO:0000313" key="1">
    <source>
        <dbReference type="EMBL" id="KNZ62060.1"/>
    </source>
</evidence>
<name>A0A0L6VPH4_9BASI</name>
<protein>
    <submittedName>
        <fullName evidence="1">Uncharacterized protein</fullName>
    </submittedName>
</protein>
<dbReference type="OrthoDB" id="2142724at2759"/>
<reference evidence="1 2" key="1">
    <citation type="submission" date="2015-08" db="EMBL/GenBank/DDBJ databases">
        <title>Next Generation Sequencing and Analysis of the Genome of Puccinia sorghi L Schw, the Causal Agent of Maize Common Rust.</title>
        <authorList>
            <person name="Rochi L."/>
            <person name="Burguener G."/>
            <person name="Darino M."/>
            <person name="Turjanski A."/>
            <person name="Kreff E."/>
            <person name="Dieguez M.J."/>
            <person name="Sacco F."/>
        </authorList>
    </citation>
    <scope>NUCLEOTIDE SEQUENCE [LARGE SCALE GENOMIC DNA]</scope>
    <source>
        <strain evidence="1 2">RO10H11247</strain>
    </source>
</reference>
<dbReference type="AlphaFoldDB" id="A0A0L6VPH4"/>
<sequence length="95" mass="10604">MNCPLVFAFPTQASSVHLVIHQKPKWLSLLPAISIDGLIAMKVREDTINSKRFVQLLKWDLVSVLLLSGPCTRPKVQAMFTHCLARHKGAPLCNL</sequence>
<evidence type="ECO:0000313" key="2">
    <source>
        <dbReference type="Proteomes" id="UP000037035"/>
    </source>
</evidence>